<dbReference type="InterPro" id="IPR029069">
    <property type="entry name" value="HotDog_dom_sf"/>
</dbReference>
<evidence type="ECO:0000313" key="3">
    <source>
        <dbReference type="Proteomes" id="UP000298588"/>
    </source>
</evidence>
<dbReference type="InterPro" id="IPR002539">
    <property type="entry name" value="MaoC-like_dom"/>
</dbReference>
<protein>
    <submittedName>
        <fullName evidence="2">Acyl dehydratase</fullName>
    </submittedName>
</protein>
<dbReference type="Gene3D" id="3.10.129.10">
    <property type="entry name" value="Hotdog Thioesterase"/>
    <property type="match status" value="1"/>
</dbReference>
<feature type="domain" description="MaoC-like" evidence="1">
    <location>
        <begin position="29"/>
        <end position="127"/>
    </location>
</feature>
<keyword evidence="3" id="KW-1185">Reference proteome</keyword>
<organism evidence="2 3">
    <name type="scientific">Phreatobacter aquaticus</name>
    <dbReference type="NCBI Taxonomy" id="2570229"/>
    <lineage>
        <taxon>Bacteria</taxon>
        <taxon>Pseudomonadati</taxon>
        <taxon>Pseudomonadota</taxon>
        <taxon>Alphaproteobacteria</taxon>
        <taxon>Hyphomicrobiales</taxon>
        <taxon>Phreatobacteraceae</taxon>
        <taxon>Phreatobacter</taxon>
    </lineage>
</organism>
<proteinExistence type="predicted"/>
<dbReference type="PANTHER" id="PTHR43664:SF1">
    <property type="entry name" value="BETA-METHYLMALYL-COA DEHYDRATASE"/>
    <property type="match status" value="1"/>
</dbReference>
<evidence type="ECO:0000313" key="2">
    <source>
        <dbReference type="EMBL" id="QCK84901.1"/>
    </source>
</evidence>
<dbReference type="EMBL" id="CP039865">
    <property type="protein sequence ID" value="QCK84901.1"/>
    <property type="molecule type" value="Genomic_DNA"/>
</dbReference>
<dbReference type="KEGG" id="paqt:E8L99_03460"/>
<sequence>MVTSTSGRLLEPGEYWFEDLRDGDHYSTGHIVITDAHIIGFAGLSGDFFDLHMDDEFAREQGFPGRVAHGLLGLAMADGLKNRSSVRIMAVASLGWTWAFKGPILVGDRIGVTVTVKGKRLTSKGDRGITNLGFAVSNQDGRVVQDGETALLTRLRPAALPASSSTD</sequence>
<dbReference type="AlphaFoldDB" id="A0A4D7QEE3"/>
<dbReference type="InterPro" id="IPR052342">
    <property type="entry name" value="MCH/BMMD"/>
</dbReference>
<dbReference type="OrthoDB" id="9796589at2"/>
<dbReference type="PANTHER" id="PTHR43664">
    <property type="entry name" value="MONOAMINE OXIDASE-RELATED"/>
    <property type="match status" value="1"/>
</dbReference>
<evidence type="ECO:0000259" key="1">
    <source>
        <dbReference type="Pfam" id="PF01575"/>
    </source>
</evidence>
<dbReference type="RefSeq" id="WP_137098235.1">
    <property type="nucleotide sequence ID" value="NZ_CP039865.1"/>
</dbReference>
<dbReference type="SUPFAM" id="SSF54637">
    <property type="entry name" value="Thioesterase/thiol ester dehydrase-isomerase"/>
    <property type="match status" value="1"/>
</dbReference>
<dbReference type="Proteomes" id="UP000298588">
    <property type="component" value="Chromosome"/>
</dbReference>
<accession>A0A4D7QEE3</accession>
<reference evidence="2 3" key="1">
    <citation type="submission" date="2019-04" db="EMBL/GenBank/DDBJ databases">
        <title>Phreatobacter aquaticus sp. nov.</title>
        <authorList>
            <person name="Choi A."/>
            <person name="Baek K."/>
        </authorList>
    </citation>
    <scope>NUCLEOTIDE SEQUENCE [LARGE SCALE GENOMIC DNA]</scope>
    <source>
        <strain evidence="2 3">NMCR1094</strain>
    </source>
</reference>
<name>A0A4D7QEE3_9HYPH</name>
<dbReference type="Pfam" id="PF01575">
    <property type="entry name" value="MaoC_dehydratas"/>
    <property type="match status" value="1"/>
</dbReference>
<gene>
    <name evidence="2" type="ORF">E8L99_03460</name>
</gene>